<dbReference type="GO" id="GO:0050118">
    <property type="term" value="F:N-acetyldiaminopimelate deacetylase activity"/>
    <property type="evidence" value="ECO:0007669"/>
    <property type="project" value="UniProtKB-ARBA"/>
</dbReference>
<reference evidence="4" key="1">
    <citation type="submission" date="2024-07" db="EMBL/GenBank/DDBJ databases">
        <authorList>
            <person name="Li J."/>
            <person name="Wei H."/>
            <person name="Ma J."/>
        </authorList>
    </citation>
    <scope>NUCLEOTIDE SEQUENCE</scope>
    <source>
        <strain evidence="4">AMU7</strain>
    </source>
</reference>
<keyword evidence="1" id="KW-0378">Hydrolase</keyword>
<dbReference type="AlphaFoldDB" id="A0AB39YLA9"/>
<organism evidence="4">
    <name type="scientific">Paenarthrobacter sp. AMU7</name>
    <dbReference type="NCBI Taxonomy" id="3162492"/>
    <lineage>
        <taxon>Bacteria</taxon>
        <taxon>Bacillati</taxon>
        <taxon>Actinomycetota</taxon>
        <taxon>Actinomycetes</taxon>
        <taxon>Micrococcales</taxon>
        <taxon>Micrococcaceae</taxon>
        <taxon>Paenarthrobacter</taxon>
    </lineage>
</organism>
<dbReference type="GO" id="GO:0019877">
    <property type="term" value="P:diaminopimelate biosynthetic process"/>
    <property type="evidence" value="ECO:0007669"/>
    <property type="project" value="UniProtKB-ARBA"/>
</dbReference>
<dbReference type="InterPro" id="IPR011650">
    <property type="entry name" value="Peptidase_M20_dimer"/>
</dbReference>
<feature type="binding site" evidence="2">
    <location>
        <position position="170"/>
    </location>
    <ligand>
        <name>Mn(2+)</name>
        <dbReference type="ChEBI" id="CHEBI:29035"/>
        <label>2</label>
    </ligand>
</feature>
<dbReference type="EMBL" id="CP165735">
    <property type="protein sequence ID" value="XDV70910.1"/>
    <property type="molecule type" value="Genomic_DNA"/>
</dbReference>
<dbReference type="SUPFAM" id="SSF53187">
    <property type="entry name" value="Zn-dependent exopeptidases"/>
    <property type="match status" value="1"/>
</dbReference>
<dbReference type="Gene3D" id="3.30.70.360">
    <property type="match status" value="1"/>
</dbReference>
<dbReference type="CDD" id="cd03886">
    <property type="entry name" value="M20_Acy1"/>
    <property type="match status" value="1"/>
</dbReference>
<evidence type="ECO:0000256" key="2">
    <source>
        <dbReference type="PIRSR" id="PIRSR005962-1"/>
    </source>
</evidence>
<dbReference type="FunFam" id="3.30.70.360:FF:000001">
    <property type="entry name" value="N-acetyldiaminopimelate deacetylase"/>
    <property type="match status" value="1"/>
</dbReference>
<feature type="binding site" evidence="2">
    <location>
        <position position="108"/>
    </location>
    <ligand>
        <name>Mn(2+)</name>
        <dbReference type="ChEBI" id="CHEBI:29035"/>
        <label>2</label>
    </ligand>
</feature>
<protein>
    <submittedName>
        <fullName evidence="4">M20 family metallopeptidase</fullName>
    </submittedName>
</protein>
<dbReference type="PANTHER" id="PTHR11014:SF63">
    <property type="entry name" value="METALLOPEPTIDASE, PUTATIVE (AFU_ORTHOLOGUE AFUA_6G09600)-RELATED"/>
    <property type="match status" value="1"/>
</dbReference>
<keyword evidence="2" id="KW-0464">Manganese</keyword>
<sequence length="405" mass="43098">MTIAADARELKDDIVRLRHDLHREPEIGLQLPRTQEKVLKALDGLPYEITLGKETTSVTAVLRGGAAHASAGKPVVLLRADMDGLPVQETTGVDYTSRIDGAMHACGHDLHTSMLAGAATLLAERRDQLAGDVILMFQPGEEGFDGASYMIKEGVLDAAGRRADTAYGMHVFSSLEPHGQFVTKPGVMLSSSDGLVVTVLGAGGHGSAPYSAKDPVTAAAEMVTALQVMVTRQFNMFDPVVLTVGVLHAGTKRNVIPETARIEATIRTFSEESRRKMMEAVPRLLHGIAAAHGLEADVHYQEEYPLTINDEDETTTAEKVIAGMFGESRHTRMATPLSGSEDFSRVLAEVPGTFVGLSAVAPGADHTTSPFNHSPYAMFDDGVLTDGAALYAELAVSRIAALAGN</sequence>
<dbReference type="Gene3D" id="3.40.630.10">
    <property type="entry name" value="Zn peptidases"/>
    <property type="match status" value="1"/>
</dbReference>
<accession>A0AB39YLA9</accession>
<dbReference type="PIRSF" id="PIRSF005962">
    <property type="entry name" value="Pept_M20D_amidohydro"/>
    <property type="match status" value="1"/>
</dbReference>
<comment type="cofactor">
    <cofactor evidence="2">
        <name>Mn(2+)</name>
        <dbReference type="ChEBI" id="CHEBI:29035"/>
    </cofactor>
    <text evidence="2">The Mn(2+) ion enhances activity.</text>
</comment>
<evidence type="ECO:0000259" key="3">
    <source>
        <dbReference type="Pfam" id="PF07687"/>
    </source>
</evidence>
<feature type="binding site" evidence="2">
    <location>
        <position position="373"/>
    </location>
    <ligand>
        <name>Mn(2+)</name>
        <dbReference type="ChEBI" id="CHEBI:29035"/>
        <label>2</label>
    </ligand>
</feature>
<dbReference type="RefSeq" id="WP_207595038.1">
    <property type="nucleotide sequence ID" value="NZ_CP165735.1"/>
</dbReference>
<feature type="binding site" evidence="2">
    <location>
        <position position="106"/>
    </location>
    <ligand>
        <name>Mn(2+)</name>
        <dbReference type="ChEBI" id="CHEBI:29035"/>
        <label>2</label>
    </ligand>
</feature>
<dbReference type="SUPFAM" id="SSF55031">
    <property type="entry name" value="Bacterial exopeptidase dimerisation domain"/>
    <property type="match status" value="1"/>
</dbReference>
<dbReference type="InterPro" id="IPR002933">
    <property type="entry name" value="Peptidase_M20"/>
</dbReference>
<feature type="binding site" evidence="2">
    <location>
        <position position="142"/>
    </location>
    <ligand>
        <name>Mn(2+)</name>
        <dbReference type="ChEBI" id="CHEBI:29035"/>
        <label>2</label>
    </ligand>
</feature>
<dbReference type="InterPro" id="IPR017439">
    <property type="entry name" value="Amidohydrolase"/>
</dbReference>
<evidence type="ECO:0000256" key="1">
    <source>
        <dbReference type="ARBA" id="ARBA00022801"/>
    </source>
</evidence>
<gene>
    <name evidence="4" type="ORF">ABQM86_18390</name>
</gene>
<feature type="domain" description="Peptidase M20 dimerisation" evidence="3">
    <location>
        <begin position="192"/>
        <end position="282"/>
    </location>
</feature>
<keyword evidence="2" id="KW-0479">Metal-binding</keyword>
<dbReference type="InterPro" id="IPR036264">
    <property type="entry name" value="Bact_exopeptidase_dim_dom"/>
</dbReference>
<proteinExistence type="predicted"/>
<dbReference type="NCBIfam" id="TIGR01891">
    <property type="entry name" value="amidohydrolases"/>
    <property type="match status" value="1"/>
</dbReference>
<dbReference type="Pfam" id="PF01546">
    <property type="entry name" value="Peptidase_M20"/>
    <property type="match status" value="1"/>
</dbReference>
<dbReference type="GO" id="GO:0046872">
    <property type="term" value="F:metal ion binding"/>
    <property type="evidence" value="ECO:0007669"/>
    <property type="project" value="UniProtKB-KW"/>
</dbReference>
<name>A0AB39YLA9_9MICC</name>
<evidence type="ECO:0000313" key="4">
    <source>
        <dbReference type="EMBL" id="XDV70910.1"/>
    </source>
</evidence>
<dbReference type="Pfam" id="PF07687">
    <property type="entry name" value="M20_dimer"/>
    <property type="match status" value="1"/>
</dbReference>
<dbReference type="PANTHER" id="PTHR11014">
    <property type="entry name" value="PEPTIDASE M20 FAMILY MEMBER"/>
    <property type="match status" value="1"/>
</dbReference>